<dbReference type="InterPro" id="IPR000326">
    <property type="entry name" value="PAP2/HPO"/>
</dbReference>
<accession>A0A1G7Z6F7</accession>
<dbReference type="RefSeq" id="WP_143030191.1">
    <property type="nucleotide sequence ID" value="NZ_FNBE01000018.1"/>
</dbReference>
<organism evidence="3 4">
    <name type="scientific">Pseudonocardia oroxyli</name>
    <dbReference type="NCBI Taxonomy" id="366584"/>
    <lineage>
        <taxon>Bacteria</taxon>
        <taxon>Bacillati</taxon>
        <taxon>Actinomycetota</taxon>
        <taxon>Actinomycetes</taxon>
        <taxon>Pseudonocardiales</taxon>
        <taxon>Pseudonocardiaceae</taxon>
        <taxon>Pseudonocardia</taxon>
    </lineage>
</organism>
<sequence length="234" mass="22802">MTTTRGTAGGRPATDGRRQAFAALALAAAAVVVALGVHVAGGSAAGRVDGRVTAAVDTLTSPHVWTVRELTTFGSPPFVVAAALVLAVVALALRERLLALLALAGPGLTGLTIMAMKPVVGRTLGADGGHAYPSGHTGGATSVALVVGLLLLSRLRVSTGVAVAALLAFALVAGGVVGGGMVAIGAHYPTDTIGGFGTAVAVVLGLAAVADLVAERLRTRTEGPAGEAGPSARP</sequence>
<keyword evidence="1" id="KW-0812">Transmembrane</keyword>
<keyword evidence="4" id="KW-1185">Reference proteome</keyword>
<feature type="transmembrane region" description="Helical" evidence="1">
    <location>
        <begin position="132"/>
        <end position="152"/>
    </location>
</feature>
<dbReference type="Pfam" id="PF01569">
    <property type="entry name" value="PAP2"/>
    <property type="match status" value="1"/>
</dbReference>
<feature type="domain" description="Phosphatidic acid phosphatase type 2/haloperoxidase" evidence="2">
    <location>
        <begin position="97"/>
        <end position="207"/>
    </location>
</feature>
<dbReference type="AlphaFoldDB" id="A0A1G7Z6F7"/>
<dbReference type="SUPFAM" id="SSF48317">
    <property type="entry name" value="Acid phosphatase/Vanadium-dependent haloperoxidase"/>
    <property type="match status" value="1"/>
</dbReference>
<feature type="transmembrane region" description="Helical" evidence="1">
    <location>
        <begin position="100"/>
        <end position="120"/>
    </location>
</feature>
<dbReference type="Proteomes" id="UP000198967">
    <property type="component" value="Unassembled WGS sequence"/>
</dbReference>
<gene>
    <name evidence="3" type="ORF">SAMN05216377_11844</name>
</gene>
<name>A0A1G7Z6F7_PSEOR</name>
<keyword evidence="1" id="KW-0472">Membrane</keyword>
<protein>
    <submittedName>
        <fullName evidence="3">Undecaprenyl-diphosphatase</fullName>
    </submittedName>
</protein>
<evidence type="ECO:0000313" key="4">
    <source>
        <dbReference type="Proteomes" id="UP000198967"/>
    </source>
</evidence>
<dbReference type="STRING" id="366584.SAMN05216377_11844"/>
<evidence type="ECO:0000313" key="3">
    <source>
        <dbReference type="EMBL" id="SDH04185.1"/>
    </source>
</evidence>
<feature type="transmembrane region" description="Helical" evidence="1">
    <location>
        <begin position="21"/>
        <end position="41"/>
    </location>
</feature>
<reference evidence="3 4" key="1">
    <citation type="submission" date="2016-10" db="EMBL/GenBank/DDBJ databases">
        <authorList>
            <person name="de Groot N.N."/>
        </authorList>
    </citation>
    <scope>NUCLEOTIDE SEQUENCE [LARGE SCALE GENOMIC DNA]</scope>
    <source>
        <strain evidence="3 4">CGMCC 4.3143</strain>
    </source>
</reference>
<feature type="transmembrane region" description="Helical" evidence="1">
    <location>
        <begin position="164"/>
        <end position="187"/>
    </location>
</feature>
<dbReference type="SMART" id="SM00014">
    <property type="entry name" value="acidPPc"/>
    <property type="match status" value="1"/>
</dbReference>
<dbReference type="Gene3D" id="1.20.144.10">
    <property type="entry name" value="Phosphatidic acid phosphatase type 2/haloperoxidase"/>
    <property type="match status" value="1"/>
</dbReference>
<feature type="transmembrane region" description="Helical" evidence="1">
    <location>
        <begin position="73"/>
        <end position="93"/>
    </location>
</feature>
<evidence type="ECO:0000259" key="2">
    <source>
        <dbReference type="SMART" id="SM00014"/>
    </source>
</evidence>
<dbReference type="InterPro" id="IPR036938">
    <property type="entry name" value="PAP2/HPO_sf"/>
</dbReference>
<feature type="transmembrane region" description="Helical" evidence="1">
    <location>
        <begin position="193"/>
        <end position="214"/>
    </location>
</feature>
<dbReference type="EMBL" id="FNBE01000018">
    <property type="protein sequence ID" value="SDH04185.1"/>
    <property type="molecule type" value="Genomic_DNA"/>
</dbReference>
<keyword evidence="1" id="KW-1133">Transmembrane helix</keyword>
<proteinExistence type="predicted"/>
<evidence type="ECO:0000256" key="1">
    <source>
        <dbReference type="SAM" id="Phobius"/>
    </source>
</evidence>